<feature type="chain" id="PRO_5046418233" description="GPR180/TMEM145 transmembrane domain-containing protein" evidence="3">
    <location>
        <begin position="23"/>
        <end position="654"/>
    </location>
</feature>
<dbReference type="PANTHER" id="PTHR23252">
    <property type="entry name" value="INTIMAL THICKNESS RECEPTOR-RELATED"/>
    <property type="match status" value="1"/>
</dbReference>
<evidence type="ECO:0000313" key="5">
    <source>
        <dbReference type="EMBL" id="GMI30507.1"/>
    </source>
</evidence>
<feature type="region of interest" description="Disordered" evidence="1">
    <location>
        <begin position="512"/>
        <end position="565"/>
    </location>
</feature>
<comment type="caution">
    <text evidence="5">The sequence shown here is derived from an EMBL/GenBank/DDBJ whole genome shotgun (WGS) entry which is preliminary data.</text>
</comment>
<keyword evidence="2" id="KW-0472">Membrane</keyword>
<name>A0ABQ6MPX0_9STRA</name>
<feature type="transmembrane region" description="Helical" evidence="2">
    <location>
        <begin position="251"/>
        <end position="274"/>
    </location>
</feature>
<evidence type="ECO:0000259" key="4">
    <source>
        <dbReference type="Pfam" id="PF10192"/>
    </source>
</evidence>
<dbReference type="Pfam" id="PF10192">
    <property type="entry name" value="GPR180-TMEM145_TM"/>
    <property type="match status" value="1"/>
</dbReference>
<dbReference type="InterPro" id="IPR019336">
    <property type="entry name" value="GPR180/TMEM145_TM"/>
</dbReference>
<keyword evidence="2" id="KW-1133">Transmembrane helix</keyword>
<sequence length="654" mass="73068">MLRLHLLSPLLILLACLPTAISLVSKGSFDTLASWTFVDRFCFIPHALADDATSEEIDKLAELGLFQYTVRFPKELDLTLSVFYERDLWDSWDLGWKAVNKKDGDDDSLSCSDRYAHAAAKFRLQGMPSAHLISSAGVNDMEVSGYAYFKASNPKFFFVSLSNCAEECTCDYVSNPDCEPPMQSSFCSGPIVADYTMSFTNGKSLNKEHFGYDEVGILPTSIVFLAVYTLLTLLITATVKKPLQALDKYHLTVQIVVLSVWCMWTSLCASVFHYQTYAGDGIGLAYVLQLGRLAMSAAEWLLVVHFILIAKGWTIVRRKISANGRVKIAIFSTLYLLLHLATRWYSAAMIDRSRVTYEYETPPGIALQYSRLFAACWFAHACYTTMKDFPNNKRHFYKKYSVVFGLWFVWMVLSIWIAAGIPDYLRAKFSFAIETSLIFTAHFILGIMYNPNLETVSSFPFHSNAAHEVMTGRFNSEEYSKELRRPNRARRRRGESKDRNFAFEPSVASMIGGVPVEQPSSGGGGPPYTVSSSGFNNDGAPGAFPATPSGSPPLLQQAQLAPQPEPQQHFAFGSVEDAMEAVRITGDDVSEILHSVTAQLDTLDDAMDDWDDNLADERGEEYDDLLDEHGGGLPLHHSTGLMRERRANSRRGDR</sequence>
<feature type="domain" description="GPR180/TMEM145 transmembrane" evidence="4">
    <location>
        <begin position="225"/>
        <end position="445"/>
    </location>
</feature>
<evidence type="ECO:0000256" key="1">
    <source>
        <dbReference type="SAM" id="MobiDB-lite"/>
    </source>
</evidence>
<dbReference type="PROSITE" id="PS51257">
    <property type="entry name" value="PROKAR_LIPOPROTEIN"/>
    <property type="match status" value="1"/>
</dbReference>
<proteinExistence type="predicted"/>
<feature type="transmembrane region" description="Helical" evidence="2">
    <location>
        <begin position="294"/>
        <end position="316"/>
    </location>
</feature>
<evidence type="ECO:0000256" key="3">
    <source>
        <dbReference type="SAM" id="SignalP"/>
    </source>
</evidence>
<feature type="compositionally biased region" description="Low complexity" evidence="1">
    <location>
        <begin position="552"/>
        <end position="565"/>
    </location>
</feature>
<reference evidence="5 6" key="1">
    <citation type="journal article" date="2023" name="Commun. Biol.">
        <title>Genome analysis of Parmales, the sister group of diatoms, reveals the evolutionary specialization of diatoms from phago-mixotrophs to photoautotrophs.</title>
        <authorList>
            <person name="Ban H."/>
            <person name="Sato S."/>
            <person name="Yoshikawa S."/>
            <person name="Yamada K."/>
            <person name="Nakamura Y."/>
            <person name="Ichinomiya M."/>
            <person name="Sato N."/>
            <person name="Blanc-Mathieu R."/>
            <person name="Endo H."/>
            <person name="Kuwata A."/>
            <person name="Ogata H."/>
        </authorList>
    </citation>
    <scope>NUCLEOTIDE SEQUENCE [LARGE SCALE GENOMIC DNA]</scope>
</reference>
<dbReference type="EMBL" id="BRYB01003106">
    <property type="protein sequence ID" value="GMI30507.1"/>
    <property type="molecule type" value="Genomic_DNA"/>
</dbReference>
<organism evidence="5 6">
    <name type="scientific">Tetraparma gracilis</name>
    <dbReference type="NCBI Taxonomy" id="2962635"/>
    <lineage>
        <taxon>Eukaryota</taxon>
        <taxon>Sar</taxon>
        <taxon>Stramenopiles</taxon>
        <taxon>Ochrophyta</taxon>
        <taxon>Bolidophyceae</taxon>
        <taxon>Parmales</taxon>
        <taxon>Triparmaceae</taxon>
        <taxon>Tetraparma</taxon>
    </lineage>
</organism>
<gene>
    <name evidence="5" type="ORF">TeGR_g4172</name>
</gene>
<feature type="compositionally biased region" description="Basic and acidic residues" evidence="1">
    <location>
        <begin position="642"/>
        <end position="654"/>
    </location>
</feature>
<protein>
    <recommendedName>
        <fullName evidence="4">GPR180/TMEM145 transmembrane domain-containing protein</fullName>
    </recommendedName>
</protein>
<feature type="transmembrane region" description="Helical" evidence="2">
    <location>
        <begin position="431"/>
        <end position="449"/>
    </location>
</feature>
<feature type="transmembrane region" description="Helical" evidence="2">
    <location>
        <begin position="216"/>
        <end position="239"/>
    </location>
</feature>
<feature type="transmembrane region" description="Helical" evidence="2">
    <location>
        <begin position="365"/>
        <end position="383"/>
    </location>
</feature>
<keyword evidence="2" id="KW-0812">Transmembrane</keyword>
<accession>A0ABQ6MPX0</accession>
<feature type="region of interest" description="Disordered" evidence="1">
    <location>
        <begin position="607"/>
        <end position="654"/>
    </location>
</feature>
<dbReference type="InterPro" id="IPR047831">
    <property type="entry name" value="GPR180/TMEM145"/>
</dbReference>
<dbReference type="Proteomes" id="UP001165060">
    <property type="component" value="Unassembled WGS sequence"/>
</dbReference>
<feature type="transmembrane region" description="Helical" evidence="2">
    <location>
        <begin position="404"/>
        <end position="425"/>
    </location>
</feature>
<feature type="compositionally biased region" description="Acidic residues" evidence="1">
    <location>
        <begin position="607"/>
        <end position="626"/>
    </location>
</feature>
<evidence type="ECO:0000256" key="2">
    <source>
        <dbReference type="SAM" id="Phobius"/>
    </source>
</evidence>
<feature type="signal peptide" evidence="3">
    <location>
        <begin position="1"/>
        <end position="22"/>
    </location>
</feature>
<feature type="transmembrane region" description="Helical" evidence="2">
    <location>
        <begin position="328"/>
        <end position="345"/>
    </location>
</feature>
<evidence type="ECO:0000313" key="6">
    <source>
        <dbReference type="Proteomes" id="UP001165060"/>
    </source>
</evidence>
<keyword evidence="3" id="KW-0732">Signal</keyword>
<dbReference type="PANTHER" id="PTHR23252:SF24">
    <property type="entry name" value="TRANSMEMBRANE PROTEIN 145"/>
    <property type="match status" value="1"/>
</dbReference>
<keyword evidence="6" id="KW-1185">Reference proteome</keyword>